<sequence length="289" mass="31449">MVASADGNGAALPPTRLIERNLSAARCNLSAKNLPRDNWYQNLGFAKTVGAFLPTAMSKNALEQVRDTVVRLEETVDSLSETIADHISHGLKIVALTEKVGSLEMSLAEVVTQMEELKVDMQSATDFFKEQMESFSDEVTLLKRAMRNNGSAAENRKGWAQAELRRQGVKDLPSAMAAAEALVDFKAAKAENSDAGKLKNNKGGSQKGKKKKNGDGGSREKLPQNGSQQGKPSKADSGCFICKGPHRARDCLKKEKLNALVADEERKQEETRRVNPLQLLNAIQNEGPS</sequence>
<keyword evidence="2" id="KW-1185">Reference proteome</keyword>
<protein>
    <submittedName>
        <fullName evidence="1">Uncharacterized protein</fullName>
    </submittedName>
</protein>
<comment type="caution">
    <text evidence="1">The sequence shown here is derived from an EMBL/GenBank/DDBJ whole genome shotgun (WGS) entry which is preliminary data.</text>
</comment>
<reference evidence="1 2" key="1">
    <citation type="journal article" date="2022" name="Hortic Res">
        <title>A haplotype resolved chromosomal level avocado genome allows analysis of novel avocado genes.</title>
        <authorList>
            <person name="Nath O."/>
            <person name="Fletcher S.J."/>
            <person name="Hayward A."/>
            <person name="Shaw L.M."/>
            <person name="Masouleh A.K."/>
            <person name="Furtado A."/>
            <person name="Henry R.J."/>
            <person name="Mitter N."/>
        </authorList>
    </citation>
    <scope>NUCLEOTIDE SEQUENCE [LARGE SCALE GENOMIC DNA]</scope>
    <source>
        <strain evidence="2">cv. Hass</strain>
    </source>
</reference>
<dbReference type="Proteomes" id="UP001234297">
    <property type="component" value="Chromosome 8"/>
</dbReference>
<evidence type="ECO:0000313" key="2">
    <source>
        <dbReference type="Proteomes" id="UP001234297"/>
    </source>
</evidence>
<organism evidence="1 2">
    <name type="scientific">Persea americana</name>
    <name type="common">Avocado</name>
    <dbReference type="NCBI Taxonomy" id="3435"/>
    <lineage>
        <taxon>Eukaryota</taxon>
        <taxon>Viridiplantae</taxon>
        <taxon>Streptophyta</taxon>
        <taxon>Embryophyta</taxon>
        <taxon>Tracheophyta</taxon>
        <taxon>Spermatophyta</taxon>
        <taxon>Magnoliopsida</taxon>
        <taxon>Magnoliidae</taxon>
        <taxon>Laurales</taxon>
        <taxon>Lauraceae</taxon>
        <taxon>Persea</taxon>
    </lineage>
</organism>
<dbReference type="EMBL" id="CM056816">
    <property type="protein sequence ID" value="KAJ8633412.1"/>
    <property type="molecule type" value="Genomic_DNA"/>
</dbReference>
<proteinExistence type="predicted"/>
<gene>
    <name evidence="1" type="ORF">MRB53_026748</name>
</gene>
<evidence type="ECO:0000313" key="1">
    <source>
        <dbReference type="EMBL" id="KAJ8633412.1"/>
    </source>
</evidence>
<accession>A0ACC2LJ28</accession>
<name>A0ACC2LJ28_PERAE</name>